<dbReference type="GO" id="GO:0003824">
    <property type="term" value="F:catalytic activity"/>
    <property type="evidence" value="ECO:0007669"/>
    <property type="project" value="InterPro"/>
</dbReference>
<evidence type="ECO:0000256" key="1">
    <source>
        <dbReference type="ARBA" id="ARBA00004418"/>
    </source>
</evidence>
<accession>A0A4Q7NFH7</accession>
<dbReference type="InterPro" id="IPR013783">
    <property type="entry name" value="Ig-like_fold"/>
</dbReference>
<dbReference type="InterPro" id="IPR007444">
    <property type="entry name" value="Glucan_biosyn_MdoG_C"/>
</dbReference>
<proteinExistence type="inferred from homology"/>
<dbReference type="EMBL" id="SGXC01000002">
    <property type="protein sequence ID" value="RZS81921.1"/>
    <property type="molecule type" value="Genomic_DNA"/>
</dbReference>
<dbReference type="Pfam" id="PF04349">
    <property type="entry name" value="MdoG"/>
    <property type="match status" value="1"/>
</dbReference>
<dbReference type="InterPro" id="IPR011013">
    <property type="entry name" value="Gal_mutarotase_sf_dom"/>
</dbReference>
<keyword evidence="5" id="KW-0574">Periplasm</keyword>
<dbReference type="PANTHER" id="PTHR30504:SF3">
    <property type="entry name" value="GLUCANS BIOSYNTHESIS PROTEIN D"/>
    <property type="match status" value="1"/>
</dbReference>
<dbReference type="InterPro" id="IPR006311">
    <property type="entry name" value="TAT_signal"/>
</dbReference>
<protein>
    <submittedName>
        <fullName evidence="7">Glucans biosynthesis protein</fullName>
    </submittedName>
</protein>
<dbReference type="UniPathway" id="UPA00637"/>
<evidence type="ECO:0000256" key="5">
    <source>
        <dbReference type="ARBA" id="ARBA00022764"/>
    </source>
</evidence>
<keyword evidence="4" id="KW-0732">Signal</keyword>
<dbReference type="Gene3D" id="2.60.40.10">
    <property type="entry name" value="Immunoglobulins"/>
    <property type="match status" value="1"/>
</dbReference>
<dbReference type="InterPro" id="IPR014438">
    <property type="entry name" value="Glucan_biosyn_MdoG/MdoD"/>
</dbReference>
<comment type="pathway">
    <text evidence="2">Glycan metabolism; osmoregulated periplasmic glucan (OPG) biosynthesis.</text>
</comment>
<comment type="caution">
    <text evidence="7">The sequence shown here is derived from an EMBL/GenBank/DDBJ whole genome shotgun (WGS) entry which is preliminary data.</text>
</comment>
<dbReference type="Proteomes" id="UP000292445">
    <property type="component" value="Unassembled WGS sequence"/>
</dbReference>
<comment type="subcellular location">
    <subcellularLocation>
        <location evidence="1">Periplasm</location>
    </subcellularLocation>
</comment>
<sequence length="544" mass="60056">MGTPMKPDGSPAMTDRRTFLATTSALALAALGYAPAGAAAPLKLGARSPFSFDRLVRDAREAATRPFQATPMPNWPILERLDYAAVGEIRFKPDHALFADGPGSFPVTFFHLGRFSPTPVRMYVLDGRDGGQAREILYDESYFDMPADSPAHALPPGIGFAGFRFQESRLAGPPAPDWRTNDWVAFLSASYFRAIGELYQYGLSARGIAIDIAVPDRAEEFPAFTHIYFVPPAAGGDTVTVYARLDGPGITGAFRFDMTRGKAVLMDIDAALFLRRDIERLGIAPLTSMYWFSEAAKPTAVDWRPEVHDSDGLAMWTRGGEYIWRPLNNPPRIMASAFGDDNPRGFGLLQRDRDFDHYLDGVHYERRPSLWVEPLGDWGAGAVHLVEIPTDDEIHDNIVAMWVPAAPATKGSEYRLKYRLHWTDREPYPPANARCVATRLGNGGQPGQPRPQGVRKFMVEFLGGPLAVLPYGVTPEAVLWASRGSFSYVYVEAVPDDVPGHWRAQFDLTVDGADPVEMRLYLKSGGQTLSETWLYQYHPPGGGA</sequence>
<organism evidence="7 8">
    <name type="scientific">Pigmentiphaga kullae</name>
    <dbReference type="NCBI Taxonomy" id="151784"/>
    <lineage>
        <taxon>Bacteria</taxon>
        <taxon>Pseudomonadati</taxon>
        <taxon>Pseudomonadota</taxon>
        <taxon>Betaproteobacteria</taxon>
        <taxon>Burkholderiales</taxon>
        <taxon>Alcaligenaceae</taxon>
        <taxon>Pigmentiphaga</taxon>
    </lineage>
</organism>
<gene>
    <name evidence="7" type="ORF">EV675_4552</name>
</gene>
<dbReference type="GO" id="GO:0030288">
    <property type="term" value="C:outer membrane-bounded periplasmic space"/>
    <property type="evidence" value="ECO:0007669"/>
    <property type="project" value="TreeGrafter"/>
</dbReference>
<dbReference type="InterPro" id="IPR014756">
    <property type="entry name" value="Ig_E-set"/>
</dbReference>
<comment type="similarity">
    <text evidence="3">Belongs to the OpgD/OpgG family.</text>
</comment>
<evidence type="ECO:0000313" key="8">
    <source>
        <dbReference type="Proteomes" id="UP000292445"/>
    </source>
</evidence>
<evidence type="ECO:0000256" key="4">
    <source>
        <dbReference type="ARBA" id="ARBA00022729"/>
    </source>
</evidence>
<dbReference type="PANTHER" id="PTHR30504">
    <property type="entry name" value="GLUCANS BIOSYNTHESIS PROTEIN"/>
    <property type="match status" value="1"/>
</dbReference>
<feature type="domain" description="Glucan biosynthesis periplasmic MdoG C-terminal" evidence="6">
    <location>
        <begin position="50"/>
        <end position="537"/>
    </location>
</feature>
<evidence type="ECO:0000313" key="7">
    <source>
        <dbReference type="EMBL" id="RZS81921.1"/>
    </source>
</evidence>
<name>A0A4Q7NFH7_9BURK</name>
<reference evidence="7 8" key="1">
    <citation type="submission" date="2019-02" db="EMBL/GenBank/DDBJ databases">
        <title>Genomic Encyclopedia of Type Strains, Phase IV (KMG-IV): sequencing the most valuable type-strain genomes for metagenomic binning, comparative biology and taxonomic classification.</title>
        <authorList>
            <person name="Goeker M."/>
        </authorList>
    </citation>
    <scope>NUCLEOTIDE SEQUENCE [LARGE SCALE GENOMIC DNA]</scope>
    <source>
        <strain evidence="7 8">K24</strain>
    </source>
</reference>
<keyword evidence="8" id="KW-1185">Reference proteome</keyword>
<dbReference type="Gene3D" id="2.70.98.10">
    <property type="match status" value="1"/>
</dbReference>
<dbReference type="SUPFAM" id="SSF81296">
    <property type="entry name" value="E set domains"/>
    <property type="match status" value="1"/>
</dbReference>
<dbReference type="GO" id="GO:0051274">
    <property type="term" value="P:beta-glucan biosynthetic process"/>
    <property type="evidence" value="ECO:0007669"/>
    <property type="project" value="TreeGrafter"/>
</dbReference>
<evidence type="ECO:0000259" key="6">
    <source>
        <dbReference type="Pfam" id="PF04349"/>
    </source>
</evidence>
<evidence type="ECO:0000256" key="2">
    <source>
        <dbReference type="ARBA" id="ARBA00005001"/>
    </source>
</evidence>
<dbReference type="SUPFAM" id="SSF74650">
    <property type="entry name" value="Galactose mutarotase-like"/>
    <property type="match status" value="1"/>
</dbReference>
<dbReference type="PIRSF" id="PIRSF006281">
    <property type="entry name" value="MdoG"/>
    <property type="match status" value="1"/>
</dbReference>
<dbReference type="PROSITE" id="PS51318">
    <property type="entry name" value="TAT"/>
    <property type="match status" value="1"/>
</dbReference>
<dbReference type="GO" id="GO:0030246">
    <property type="term" value="F:carbohydrate binding"/>
    <property type="evidence" value="ECO:0007669"/>
    <property type="project" value="InterPro"/>
</dbReference>
<dbReference type="AlphaFoldDB" id="A0A4Q7NFH7"/>
<evidence type="ECO:0000256" key="3">
    <source>
        <dbReference type="ARBA" id="ARBA00009284"/>
    </source>
</evidence>
<dbReference type="InterPro" id="IPR014718">
    <property type="entry name" value="GH-type_carb-bd"/>
</dbReference>